<proteinExistence type="predicted"/>
<reference evidence="2" key="1">
    <citation type="journal article" date="2019" name="Int. J. Syst. Evol. Microbiol.">
        <title>The Global Catalogue of Microorganisms (GCM) 10K type strain sequencing project: providing services to taxonomists for standard genome sequencing and annotation.</title>
        <authorList>
            <consortium name="The Broad Institute Genomics Platform"/>
            <consortium name="The Broad Institute Genome Sequencing Center for Infectious Disease"/>
            <person name="Wu L."/>
            <person name="Ma J."/>
        </authorList>
    </citation>
    <scope>NUCLEOTIDE SEQUENCE [LARGE SCALE GENOMIC DNA]</scope>
    <source>
        <strain evidence="2">JCM 17459</strain>
    </source>
</reference>
<evidence type="ECO:0000313" key="1">
    <source>
        <dbReference type="EMBL" id="GAA4288390.1"/>
    </source>
</evidence>
<evidence type="ECO:0000313" key="2">
    <source>
        <dbReference type="Proteomes" id="UP001499841"/>
    </source>
</evidence>
<gene>
    <name evidence="1" type="ORF">GCM10022262_27500</name>
</gene>
<sequence length="73" mass="7427">MLGGAAASSMFAPAHEMLRTARTARERRLGAVGLEMTVVRAPPGNGGSARRLGLASGRRSGGRLAVRGGVLVV</sequence>
<keyword evidence="2" id="KW-1185">Reference proteome</keyword>
<dbReference type="EMBL" id="BAABBA010000014">
    <property type="protein sequence ID" value="GAA4288390.1"/>
    <property type="molecule type" value="Genomic_DNA"/>
</dbReference>
<protein>
    <submittedName>
        <fullName evidence="1">Uncharacterized protein</fullName>
    </submittedName>
</protein>
<comment type="caution">
    <text evidence="1">The sequence shown here is derived from an EMBL/GenBank/DDBJ whole genome shotgun (WGS) entry which is preliminary data.</text>
</comment>
<accession>A0ABP8EWK8</accession>
<name>A0ABP8EWK8_9MICO</name>
<dbReference type="Proteomes" id="UP001499841">
    <property type="component" value="Unassembled WGS sequence"/>
</dbReference>
<organism evidence="1 2">
    <name type="scientific">Georgenia daeguensis</name>
    <dbReference type="NCBI Taxonomy" id="908355"/>
    <lineage>
        <taxon>Bacteria</taxon>
        <taxon>Bacillati</taxon>
        <taxon>Actinomycetota</taxon>
        <taxon>Actinomycetes</taxon>
        <taxon>Micrococcales</taxon>
        <taxon>Bogoriellaceae</taxon>
        <taxon>Georgenia</taxon>
    </lineage>
</organism>